<dbReference type="WBParaSite" id="nRc.2.0.1.t01454-RA">
    <property type="protein sequence ID" value="nRc.2.0.1.t01454-RA"/>
    <property type="gene ID" value="nRc.2.0.1.g01454"/>
</dbReference>
<protein>
    <submittedName>
        <fullName evidence="2">Uncharacterized protein</fullName>
    </submittedName>
</protein>
<proteinExistence type="predicted"/>
<evidence type="ECO:0000313" key="1">
    <source>
        <dbReference type="Proteomes" id="UP000887565"/>
    </source>
</evidence>
<name>A0A915HJ44_ROMCU</name>
<organism evidence="1 2">
    <name type="scientific">Romanomermis culicivorax</name>
    <name type="common">Nematode worm</name>
    <dbReference type="NCBI Taxonomy" id="13658"/>
    <lineage>
        <taxon>Eukaryota</taxon>
        <taxon>Metazoa</taxon>
        <taxon>Ecdysozoa</taxon>
        <taxon>Nematoda</taxon>
        <taxon>Enoplea</taxon>
        <taxon>Dorylaimia</taxon>
        <taxon>Mermithida</taxon>
        <taxon>Mermithoidea</taxon>
        <taxon>Mermithidae</taxon>
        <taxon>Romanomermis</taxon>
    </lineage>
</organism>
<evidence type="ECO:0000313" key="2">
    <source>
        <dbReference type="WBParaSite" id="nRc.2.0.1.t01454-RA"/>
    </source>
</evidence>
<dbReference type="Proteomes" id="UP000887565">
    <property type="component" value="Unplaced"/>
</dbReference>
<sequence length="84" mass="9632">MIPLASTVPYIPAMFQSHNLPTPPSNNNDQLNFLTRDLQGTEVSWITGKILDNGTVLKQQQQHNNIYNIMKQQQPKRQVDLKCQ</sequence>
<keyword evidence="1" id="KW-1185">Reference proteome</keyword>
<reference evidence="2" key="1">
    <citation type="submission" date="2022-11" db="UniProtKB">
        <authorList>
            <consortium name="WormBaseParasite"/>
        </authorList>
    </citation>
    <scope>IDENTIFICATION</scope>
</reference>
<accession>A0A915HJ44</accession>
<dbReference type="AlphaFoldDB" id="A0A915HJ44"/>